<evidence type="ECO:0000256" key="6">
    <source>
        <dbReference type="SAM" id="SignalP"/>
    </source>
</evidence>
<comment type="caution">
    <text evidence="7">The sequence shown here is derived from an EMBL/GenBank/DDBJ whole genome shotgun (WGS) entry which is preliminary data.</text>
</comment>
<evidence type="ECO:0000256" key="5">
    <source>
        <dbReference type="ARBA" id="ARBA00093792"/>
    </source>
</evidence>
<dbReference type="EMBL" id="MWUU01000013">
    <property type="protein sequence ID" value="PCF54380.1"/>
    <property type="molecule type" value="Genomic_DNA"/>
</dbReference>
<dbReference type="InterPro" id="IPR058086">
    <property type="entry name" value="IsaB"/>
</dbReference>
<organism evidence="7 8">
    <name type="scientific">Staphylococcus delphini</name>
    <dbReference type="NCBI Taxonomy" id="53344"/>
    <lineage>
        <taxon>Bacteria</taxon>
        <taxon>Bacillati</taxon>
        <taxon>Bacillota</taxon>
        <taxon>Bacilli</taxon>
        <taxon>Bacillales</taxon>
        <taxon>Staphylococcaceae</taxon>
        <taxon>Staphylococcus</taxon>
        <taxon>Staphylococcus intermedius group</taxon>
    </lineage>
</organism>
<reference evidence="7 8" key="1">
    <citation type="journal article" date="2017" name="PLoS ONE">
        <title>Development of a real-time PCR for detection of Staphylococcus pseudintermedius using a novel automated comparison of whole-genome sequences.</title>
        <authorList>
            <person name="Verstappen K.M."/>
            <person name="Huijbregts L."/>
            <person name="Spaninks M."/>
            <person name="Wagenaar J.A."/>
            <person name="Fluit A.C."/>
            <person name="Duim B."/>
        </authorList>
    </citation>
    <scope>NUCLEOTIDE SEQUENCE [LARGE SCALE GENOMIC DNA]</scope>
    <source>
        <strain evidence="7 8">215070706401-1</strain>
    </source>
</reference>
<evidence type="ECO:0000313" key="7">
    <source>
        <dbReference type="EMBL" id="PCF54380.1"/>
    </source>
</evidence>
<sequence>MNQVTKIAVATTLSLGTLLGATAGSSAIHADAHAATEQQTPYYTYNGLFNFKGNKALEDNNFYRALQHDNFKYEGLKVGQSTFADVKKAVGNDVKKYYEEKGVTYYEKNDVIFGINSEGKLVNMTLLIEKINHSDKSVRDHVKQGEIYDTKTTHVAFYSGNSIVIKAKESR</sequence>
<dbReference type="AlphaFoldDB" id="A0A2A4GV84"/>
<comment type="subcellular location">
    <subcellularLocation>
        <location evidence="1">Secreted</location>
    </subcellularLocation>
</comment>
<keyword evidence="3 6" id="KW-0732">Signal</keyword>
<proteinExistence type="inferred from homology"/>
<feature type="chain" id="PRO_5039561518" description="Immunodominant staphylococcal antigen B" evidence="6">
    <location>
        <begin position="24"/>
        <end position="171"/>
    </location>
</feature>
<feature type="signal peptide" evidence="6">
    <location>
        <begin position="1"/>
        <end position="23"/>
    </location>
</feature>
<evidence type="ECO:0000256" key="2">
    <source>
        <dbReference type="ARBA" id="ARBA00022525"/>
    </source>
</evidence>
<dbReference type="Proteomes" id="UP000218335">
    <property type="component" value="Unassembled WGS sequence"/>
</dbReference>
<evidence type="ECO:0000313" key="8">
    <source>
        <dbReference type="Proteomes" id="UP000218335"/>
    </source>
</evidence>
<dbReference type="RefSeq" id="WP_096591651.1">
    <property type="nucleotide sequence ID" value="NZ_MWUU01000013.1"/>
</dbReference>
<dbReference type="NCBIfam" id="NF047686">
    <property type="entry name" value="IsaB_fam"/>
    <property type="match status" value="1"/>
</dbReference>
<evidence type="ECO:0000256" key="4">
    <source>
        <dbReference type="ARBA" id="ARBA00093777"/>
    </source>
</evidence>
<accession>A0A2A4GV84</accession>
<protein>
    <recommendedName>
        <fullName evidence="5">Immunodominant staphylococcal antigen B</fullName>
    </recommendedName>
</protein>
<name>A0A2A4GV84_9STAP</name>
<gene>
    <name evidence="7" type="ORF">B5C08_09825</name>
</gene>
<evidence type="ECO:0000256" key="3">
    <source>
        <dbReference type="ARBA" id="ARBA00022729"/>
    </source>
</evidence>
<evidence type="ECO:0000256" key="1">
    <source>
        <dbReference type="ARBA" id="ARBA00004613"/>
    </source>
</evidence>
<comment type="similarity">
    <text evidence="4">Belongs to the IsaB family.</text>
</comment>
<keyword evidence="2" id="KW-0964">Secreted</keyword>